<feature type="compositionally biased region" description="Polar residues" evidence="1">
    <location>
        <begin position="1"/>
        <end position="10"/>
    </location>
</feature>
<dbReference type="InterPro" id="IPR005149">
    <property type="entry name" value="Tscrpt_reg_PadR_N"/>
</dbReference>
<comment type="caution">
    <text evidence="3">The sequence shown here is derived from an EMBL/GenBank/DDBJ whole genome shotgun (WGS) entry which is preliminary data.</text>
</comment>
<dbReference type="InterPro" id="IPR036388">
    <property type="entry name" value="WH-like_DNA-bd_sf"/>
</dbReference>
<sequence length="181" mass="20217">MEENATSTRSVLEVLSRMTASRERTTSGGDEGHRSEFERREDGPTANTTENATAEGIEPELDDLLARVEETLPYDDVSFDEALIKANLDEVLLVLIALHGETHGKQLLADLSHGFDASLSPGTVYPALHDLEEEDVLSMHAKVQTKEYSIADEEYVHETVERTMVQHLSFGLLLYAFLERQ</sequence>
<dbReference type="Proteomes" id="UP000011607">
    <property type="component" value="Unassembled WGS sequence"/>
</dbReference>
<evidence type="ECO:0000256" key="1">
    <source>
        <dbReference type="SAM" id="MobiDB-lite"/>
    </source>
</evidence>
<feature type="region of interest" description="Disordered" evidence="1">
    <location>
        <begin position="1"/>
        <end position="60"/>
    </location>
</feature>
<dbReference type="eggNOG" id="arCOG00008">
    <property type="taxonomic scope" value="Archaea"/>
</dbReference>
<dbReference type="SUPFAM" id="SSF46785">
    <property type="entry name" value="Winged helix' DNA-binding domain"/>
    <property type="match status" value="1"/>
</dbReference>
<dbReference type="RefSeq" id="WP_006673855.1">
    <property type="nucleotide sequence ID" value="NZ_AOMA01000146.1"/>
</dbReference>
<feature type="compositionally biased region" description="Basic and acidic residues" evidence="1">
    <location>
        <begin position="20"/>
        <end position="43"/>
    </location>
</feature>
<evidence type="ECO:0000259" key="2">
    <source>
        <dbReference type="Pfam" id="PF03551"/>
    </source>
</evidence>
<name>M0LIX6_9EURY</name>
<dbReference type="Gene3D" id="1.10.10.10">
    <property type="entry name" value="Winged helix-like DNA-binding domain superfamily/Winged helix DNA-binding domain"/>
    <property type="match status" value="1"/>
</dbReference>
<keyword evidence="4" id="KW-1185">Reference proteome</keyword>
<feature type="compositionally biased region" description="Low complexity" evidence="1">
    <location>
        <begin position="45"/>
        <end position="55"/>
    </location>
</feature>
<dbReference type="Pfam" id="PF03551">
    <property type="entry name" value="PadR"/>
    <property type="match status" value="1"/>
</dbReference>
<gene>
    <name evidence="3" type="ORF">C446_14794</name>
</gene>
<evidence type="ECO:0000313" key="3">
    <source>
        <dbReference type="EMBL" id="EMA32389.1"/>
    </source>
</evidence>
<dbReference type="EMBL" id="AOMA01000146">
    <property type="protein sequence ID" value="EMA32389.1"/>
    <property type="molecule type" value="Genomic_DNA"/>
</dbReference>
<accession>M0LIX6</accession>
<feature type="domain" description="Transcription regulator PadR N-terminal" evidence="2">
    <location>
        <begin position="93"/>
        <end position="150"/>
    </location>
</feature>
<dbReference type="AlphaFoldDB" id="M0LIX6"/>
<proteinExistence type="predicted"/>
<reference evidence="3 4" key="1">
    <citation type="journal article" date="2014" name="PLoS Genet.">
        <title>Phylogenetically driven sequencing of extremely halophilic archaea reveals strategies for static and dynamic osmo-response.</title>
        <authorList>
            <person name="Becker E.A."/>
            <person name="Seitzer P.M."/>
            <person name="Tritt A."/>
            <person name="Larsen D."/>
            <person name="Krusor M."/>
            <person name="Yao A.I."/>
            <person name="Wu D."/>
            <person name="Madern D."/>
            <person name="Eisen J.A."/>
            <person name="Darling A.E."/>
            <person name="Facciotti M.T."/>
        </authorList>
    </citation>
    <scope>NUCLEOTIDE SEQUENCE [LARGE SCALE GENOMIC DNA]</scope>
    <source>
        <strain evidence="3 4">JCM 10879</strain>
    </source>
</reference>
<dbReference type="InterPro" id="IPR036390">
    <property type="entry name" value="WH_DNA-bd_sf"/>
</dbReference>
<dbReference type="OrthoDB" id="56053at2157"/>
<protein>
    <submittedName>
        <fullName evidence="3">PadR family transcriptional regulator</fullName>
    </submittedName>
</protein>
<organism evidence="3 4">
    <name type="scientific">Halobiforma nitratireducens JCM 10879</name>
    <dbReference type="NCBI Taxonomy" id="1227454"/>
    <lineage>
        <taxon>Archaea</taxon>
        <taxon>Methanobacteriati</taxon>
        <taxon>Methanobacteriota</taxon>
        <taxon>Stenosarchaea group</taxon>
        <taxon>Halobacteria</taxon>
        <taxon>Halobacteriales</taxon>
        <taxon>Natrialbaceae</taxon>
        <taxon>Halobiforma</taxon>
    </lineage>
</organism>
<dbReference type="PATRIC" id="fig|1227454.3.peg.3034"/>
<evidence type="ECO:0000313" key="4">
    <source>
        <dbReference type="Proteomes" id="UP000011607"/>
    </source>
</evidence>